<name>A0A0S3S0Q6_PHAAN</name>
<evidence type="ECO:0000313" key="2">
    <source>
        <dbReference type="Proteomes" id="UP000291084"/>
    </source>
</evidence>
<dbReference type="EMBL" id="AP015037">
    <property type="protein sequence ID" value="BAT86421.1"/>
    <property type="molecule type" value="Genomic_DNA"/>
</dbReference>
<feature type="non-terminal residue" evidence="1">
    <location>
        <position position="1"/>
    </location>
</feature>
<proteinExistence type="predicted"/>
<protein>
    <submittedName>
        <fullName evidence="1">Uncharacterized protein</fullName>
    </submittedName>
</protein>
<keyword evidence="2" id="KW-1185">Reference proteome</keyword>
<evidence type="ECO:0000313" key="1">
    <source>
        <dbReference type="EMBL" id="BAT86421.1"/>
    </source>
</evidence>
<reference evidence="1 2" key="1">
    <citation type="journal article" date="2015" name="Sci. Rep.">
        <title>The power of single molecule real-time sequencing technology in the de novo assembly of a eukaryotic genome.</title>
        <authorList>
            <person name="Sakai H."/>
            <person name="Naito K."/>
            <person name="Ogiso-Tanaka E."/>
            <person name="Takahashi Y."/>
            <person name="Iseki K."/>
            <person name="Muto C."/>
            <person name="Satou K."/>
            <person name="Teruya K."/>
            <person name="Shiroma A."/>
            <person name="Shimoji M."/>
            <person name="Hirano T."/>
            <person name="Itoh T."/>
            <person name="Kaga A."/>
            <person name="Tomooka N."/>
        </authorList>
    </citation>
    <scope>NUCLEOTIDE SEQUENCE [LARGE SCALE GENOMIC DNA]</scope>
    <source>
        <strain evidence="2">cv. Shumari</strain>
    </source>
</reference>
<gene>
    <name evidence="1" type="primary">Vigan.04G407000</name>
    <name evidence="1" type="ORF">VIGAN_04407000</name>
</gene>
<dbReference type="AlphaFoldDB" id="A0A0S3S0Q6"/>
<sequence length="74" mass="8418">QKKLKILTTTLNMNGHKRNEKVQEALFVVAKRVRFQPFLEGSNAVSPLEDLYISDAASSCIFLHGMREVQELDL</sequence>
<organism evidence="1 2">
    <name type="scientific">Vigna angularis var. angularis</name>
    <dbReference type="NCBI Taxonomy" id="157739"/>
    <lineage>
        <taxon>Eukaryota</taxon>
        <taxon>Viridiplantae</taxon>
        <taxon>Streptophyta</taxon>
        <taxon>Embryophyta</taxon>
        <taxon>Tracheophyta</taxon>
        <taxon>Spermatophyta</taxon>
        <taxon>Magnoliopsida</taxon>
        <taxon>eudicotyledons</taxon>
        <taxon>Gunneridae</taxon>
        <taxon>Pentapetalae</taxon>
        <taxon>rosids</taxon>
        <taxon>fabids</taxon>
        <taxon>Fabales</taxon>
        <taxon>Fabaceae</taxon>
        <taxon>Papilionoideae</taxon>
        <taxon>50 kb inversion clade</taxon>
        <taxon>NPAAA clade</taxon>
        <taxon>indigoferoid/millettioid clade</taxon>
        <taxon>Phaseoleae</taxon>
        <taxon>Vigna</taxon>
    </lineage>
</organism>
<dbReference type="Proteomes" id="UP000291084">
    <property type="component" value="Chromosome 4"/>
</dbReference>
<accession>A0A0S3S0Q6</accession>